<dbReference type="Proteomes" id="UP000204095">
    <property type="component" value="Segment"/>
</dbReference>
<organism evidence="2 3">
    <name type="scientific">Paramecium bursaria Chlorella virus FR483</name>
    <name type="common">PBCV-FR483</name>
    <dbReference type="NCBI Taxonomy" id="399781"/>
    <lineage>
        <taxon>Viruses</taxon>
        <taxon>Varidnaviria</taxon>
        <taxon>Bamfordvirae</taxon>
        <taxon>Nucleocytoviricota</taxon>
        <taxon>Megaviricetes</taxon>
        <taxon>Algavirales</taxon>
        <taxon>Phycodnaviridae</taxon>
        <taxon>Chlorovirus</taxon>
        <taxon>Chlorovirus conductrix</taxon>
        <taxon>Paramecium bursaria Chlorella virus A1</taxon>
    </lineage>
</organism>
<evidence type="ECO:0000256" key="1">
    <source>
        <dbReference type="SAM" id="Phobius"/>
    </source>
</evidence>
<proteinExistence type="predicted"/>
<organismHost>
    <name type="scientific">Paramecium bursaria</name>
    <dbReference type="NCBI Taxonomy" id="74790"/>
</organismHost>
<gene>
    <name evidence="2" type="primary">n466L</name>
    <name evidence="2" type="ORF">FR483_n466L</name>
</gene>
<name>A7J7H0_PBCVF</name>
<evidence type="ECO:0000313" key="3">
    <source>
        <dbReference type="Proteomes" id="UP000204095"/>
    </source>
</evidence>
<dbReference type="EMBL" id="DQ890022">
    <property type="protein sequence ID" value="ABT15751.1"/>
    <property type="molecule type" value="Genomic_DNA"/>
</dbReference>
<evidence type="ECO:0000313" key="2">
    <source>
        <dbReference type="EMBL" id="ABT15751.1"/>
    </source>
</evidence>
<reference evidence="2 3" key="1">
    <citation type="journal article" date="2007" name="Virology">
        <title>Sequence and annotation of the 314-kb MT325 and the 321-kb FR483 viruses that infect Chlorella Pbi.</title>
        <authorList>
            <person name="Fitzgerald L.A."/>
            <person name="Graves M.V."/>
            <person name="Li X."/>
            <person name="Feldblyum T."/>
            <person name="Hartigan J."/>
            <person name="Van Etten J.L."/>
        </authorList>
    </citation>
    <scope>NUCLEOTIDE SEQUENCE [LARGE SCALE GENOMIC DNA]</scope>
    <source>
        <strain evidence="2 3">FR483</strain>
    </source>
</reference>
<protein>
    <submittedName>
        <fullName evidence="2">Uncharacterized protein n466L</fullName>
    </submittedName>
</protein>
<dbReference type="RefSeq" id="YP_001426098.1">
    <property type="nucleotide sequence ID" value="NC_008603.1"/>
</dbReference>
<keyword evidence="1" id="KW-0812">Transmembrane</keyword>
<dbReference type="GeneID" id="5469774"/>
<feature type="transmembrane region" description="Helical" evidence="1">
    <location>
        <begin position="12"/>
        <end position="30"/>
    </location>
</feature>
<accession>A7J7H0</accession>
<keyword evidence="1" id="KW-1133">Transmembrane helix</keyword>
<keyword evidence="1" id="KW-0472">Membrane</keyword>
<sequence length="131" mass="15471">MGNVKKRKEFMLIGTVACSIAFYVLIGSRIKIHRVVSTKRLQKRPWFQFPHHAFVKGIELVVFHYEHHRFCYRGPPTALRCYFLGMLERHRAHALAEKNCHHQSRKPAYLAPLNWRIDHRALLGSVLYIHT</sequence>
<dbReference type="KEGG" id="vg:5469774"/>